<keyword evidence="4" id="KW-0156">Chromatin regulator</keyword>
<feature type="domain" description="Histone-binding protein RBBP4-like N-terminal" evidence="7">
    <location>
        <begin position="13"/>
        <end position="80"/>
    </location>
</feature>
<dbReference type="InterPro" id="IPR019775">
    <property type="entry name" value="WD40_repeat_CS"/>
</dbReference>
<keyword evidence="3" id="KW-0677">Repeat</keyword>
<dbReference type="PROSITE" id="PS50294">
    <property type="entry name" value="WD_REPEATS_REGION"/>
    <property type="match status" value="1"/>
</dbReference>
<dbReference type="InterPro" id="IPR050459">
    <property type="entry name" value="WD_repeat_RBAP46/RBAP48/MSI1"/>
</dbReference>
<dbReference type="OrthoDB" id="427795at2759"/>
<dbReference type="PROSITE" id="PS00678">
    <property type="entry name" value="WD_REPEATS_1"/>
    <property type="match status" value="1"/>
</dbReference>
<dbReference type="AlphaFoldDB" id="A0A642UWB3"/>
<evidence type="ECO:0000313" key="8">
    <source>
        <dbReference type="EMBL" id="KAA8906758.1"/>
    </source>
</evidence>
<dbReference type="OMA" id="HVFDSHE"/>
<dbReference type="InterPro" id="IPR001680">
    <property type="entry name" value="WD40_rpt"/>
</dbReference>
<dbReference type="Gene3D" id="2.130.10.10">
    <property type="entry name" value="YVTN repeat-like/Quinoprotein amine dehydrogenase"/>
    <property type="match status" value="1"/>
</dbReference>
<feature type="repeat" description="WD" evidence="6">
    <location>
        <begin position="337"/>
        <end position="371"/>
    </location>
</feature>
<dbReference type="GeneID" id="54779572"/>
<organism evidence="8 9">
    <name type="scientific">Diutina rugosa</name>
    <name type="common">Yeast</name>
    <name type="synonym">Candida rugosa</name>
    <dbReference type="NCBI Taxonomy" id="5481"/>
    <lineage>
        <taxon>Eukaryota</taxon>
        <taxon>Fungi</taxon>
        <taxon>Dikarya</taxon>
        <taxon>Ascomycota</taxon>
        <taxon>Saccharomycotina</taxon>
        <taxon>Pichiomycetes</taxon>
        <taxon>Debaryomycetaceae</taxon>
        <taxon>Diutina</taxon>
    </lineage>
</organism>
<dbReference type="InterPro" id="IPR036322">
    <property type="entry name" value="WD40_repeat_dom_sf"/>
</dbReference>
<dbReference type="VEuPathDB" id="FungiDB:DIURU_000919"/>
<dbReference type="RefSeq" id="XP_034014272.1">
    <property type="nucleotide sequence ID" value="XM_034159220.1"/>
</dbReference>
<feature type="repeat" description="WD" evidence="6">
    <location>
        <begin position="191"/>
        <end position="233"/>
    </location>
</feature>
<reference evidence="8 9" key="1">
    <citation type="submission" date="2019-07" db="EMBL/GenBank/DDBJ databases">
        <title>Genome assembly of two rare yeast pathogens: Diutina rugosa and Trichomonascus ciferrii.</title>
        <authorList>
            <person name="Mixao V."/>
            <person name="Saus E."/>
            <person name="Hansen A."/>
            <person name="Lass-Flor C."/>
            <person name="Gabaldon T."/>
        </authorList>
    </citation>
    <scope>NUCLEOTIDE SEQUENCE [LARGE SCALE GENOMIC DNA]</scope>
    <source>
        <strain evidence="8 9">CBS 613</strain>
    </source>
</reference>
<evidence type="ECO:0000259" key="7">
    <source>
        <dbReference type="Pfam" id="PF12265"/>
    </source>
</evidence>
<dbReference type="InterPro" id="IPR015943">
    <property type="entry name" value="WD40/YVTN_repeat-like_dom_sf"/>
</dbReference>
<evidence type="ECO:0000256" key="1">
    <source>
        <dbReference type="ARBA" id="ARBA00004123"/>
    </source>
</evidence>
<evidence type="ECO:0000313" key="9">
    <source>
        <dbReference type="Proteomes" id="UP000449547"/>
    </source>
</evidence>
<comment type="subcellular location">
    <subcellularLocation>
        <location evidence="1">Nucleus</location>
    </subcellularLocation>
</comment>
<evidence type="ECO:0000256" key="3">
    <source>
        <dbReference type="ARBA" id="ARBA00022737"/>
    </source>
</evidence>
<dbReference type="EMBL" id="SWFT01000031">
    <property type="protein sequence ID" value="KAA8906758.1"/>
    <property type="molecule type" value="Genomic_DNA"/>
</dbReference>
<proteinExistence type="predicted"/>
<dbReference type="Proteomes" id="UP000449547">
    <property type="component" value="Unassembled WGS sequence"/>
</dbReference>
<dbReference type="Pfam" id="PF12265">
    <property type="entry name" value="CAF1C_H4-bd"/>
    <property type="match status" value="1"/>
</dbReference>
<dbReference type="PANTHER" id="PTHR22850">
    <property type="entry name" value="WD40 REPEAT FAMILY"/>
    <property type="match status" value="1"/>
</dbReference>
<dbReference type="InterPro" id="IPR022052">
    <property type="entry name" value="Histone-bd_RBBP4-like_N"/>
</dbReference>
<dbReference type="SMART" id="SM00320">
    <property type="entry name" value="WD40"/>
    <property type="match status" value="6"/>
</dbReference>
<keyword evidence="9" id="KW-1185">Reference proteome</keyword>
<sequence length="390" mass="43301">MSEPIPETPSVQDEYELWKKNCRYMYEFVSETALTWPSLTVQWLPQHSTNADNNIDARVLLGTHTSGQDQNYLKIASTELTSDANLASGGPKANARIKVVKKFANDAEINRGRVQPQDPNVIATINGNGEIDVYNTETDTRNHFIPHTENGYGLSWNRHKQNWLLSGSDDRSVAVTDTSLASDKSTIVKVADSHTDIVNDVSWHYFDADVFGSVSDDKTAKLWDSRTQKSTAQFEVPDSQGINTIGFSPFSHNLFAVGNASGTISVFDRRKPGQYPLHSMMGHSEAINMLEFSPHNDGIIASGSSDRRVIIWDLFKIGEEQQQEDAEDGAPELFMMHAGHTAGVTDLSWCPYRPWTLASVADDNVVHLWQVGQKILNEGSDDAVADDELE</sequence>
<evidence type="ECO:0000256" key="4">
    <source>
        <dbReference type="ARBA" id="ARBA00022853"/>
    </source>
</evidence>
<protein>
    <recommendedName>
        <fullName evidence="7">Histone-binding protein RBBP4-like N-terminal domain-containing protein</fullName>
    </recommendedName>
</protein>
<comment type="caution">
    <text evidence="8">The sequence shown here is derived from an EMBL/GenBank/DDBJ whole genome shotgun (WGS) entry which is preliminary data.</text>
</comment>
<keyword evidence="2 6" id="KW-0853">WD repeat</keyword>
<keyword evidence="5" id="KW-0539">Nucleus</keyword>
<dbReference type="Pfam" id="PF00400">
    <property type="entry name" value="WD40"/>
    <property type="match status" value="3"/>
</dbReference>
<gene>
    <name evidence="8" type="ORF">DIURU_000919</name>
</gene>
<dbReference type="GO" id="GO:0005634">
    <property type="term" value="C:nucleus"/>
    <property type="evidence" value="ECO:0007669"/>
    <property type="project" value="UniProtKB-SubCell"/>
</dbReference>
<evidence type="ECO:0000256" key="2">
    <source>
        <dbReference type="ARBA" id="ARBA00022574"/>
    </source>
</evidence>
<name>A0A642UWB3_DIURU</name>
<accession>A0A642UWB3</accession>
<dbReference type="PRINTS" id="PR00320">
    <property type="entry name" value="GPROTEINBRPT"/>
</dbReference>
<evidence type="ECO:0000256" key="6">
    <source>
        <dbReference type="PROSITE-ProRule" id="PRU00221"/>
    </source>
</evidence>
<dbReference type="InterPro" id="IPR020472">
    <property type="entry name" value="WD40_PAC1"/>
</dbReference>
<feature type="repeat" description="WD" evidence="6">
    <location>
        <begin position="280"/>
        <end position="314"/>
    </location>
</feature>
<dbReference type="PROSITE" id="PS50082">
    <property type="entry name" value="WD_REPEATS_2"/>
    <property type="match status" value="3"/>
</dbReference>
<dbReference type="GO" id="GO:0006325">
    <property type="term" value="P:chromatin organization"/>
    <property type="evidence" value="ECO:0007669"/>
    <property type="project" value="UniProtKB-KW"/>
</dbReference>
<evidence type="ECO:0000256" key="5">
    <source>
        <dbReference type="ARBA" id="ARBA00023242"/>
    </source>
</evidence>
<dbReference type="SUPFAM" id="SSF50978">
    <property type="entry name" value="WD40 repeat-like"/>
    <property type="match status" value="1"/>
</dbReference>